<dbReference type="PANTHER" id="PTHR46663">
    <property type="entry name" value="DIGUANYLATE CYCLASE DGCT-RELATED"/>
    <property type="match status" value="1"/>
</dbReference>
<feature type="region of interest" description="Disordered" evidence="1">
    <location>
        <begin position="287"/>
        <end position="316"/>
    </location>
</feature>
<dbReference type="Proteomes" id="UP000199645">
    <property type="component" value="Unassembled WGS sequence"/>
</dbReference>
<gene>
    <name evidence="3" type="ORF">SAMN05421541_10890</name>
</gene>
<dbReference type="InterPro" id="IPR052163">
    <property type="entry name" value="DGC-Regulatory_Protein"/>
</dbReference>
<dbReference type="InterPro" id="IPR000160">
    <property type="entry name" value="GGDEF_dom"/>
</dbReference>
<accession>A0A1I2HF03</accession>
<evidence type="ECO:0000256" key="1">
    <source>
        <dbReference type="SAM" id="MobiDB-lite"/>
    </source>
</evidence>
<dbReference type="Pfam" id="PF00990">
    <property type="entry name" value="GGDEF"/>
    <property type="match status" value="1"/>
</dbReference>
<dbReference type="STRING" id="35752.SAMN05421541_10890"/>
<keyword evidence="4" id="KW-1185">Reference proteome</keyword>
<dbReference type="AlphaFoldDB" id="A0A1I2HF03"/>
<organism evidence="3 4">
    <name type="scientific">Actinoplanes philippinensis</name>
    <dbReference type="NCBI Taxonomy" id="35752"/>
    <lineage>
        <taxon>Bacteria</taxon>
        <taxon>Bacillati</taxon>
        <taxon>Actinomycetota</taxon>
        <taxon>Actinomycetes</taxon>
        <taxon>Micromonosporales</taxon>
        <taxon>Micromonosporaceae</taxon>
        <taxon>Actinoplanes</taxon>
    </lineage>
</organism>
<dbReference type="OrthoDB" id="5240682at2"/>
<sequence length="544" mass="55984">MSGWSTLQLTEFFSAITRAGTVSTTARLAVQRATEATDAEVAAVVCGDEVPASVGLGRAPAPSQFTRLGPGCDETTFPGAGTMHVTVHILDRDAPTADRLIVARADEPFAAEERQMLQGMARVLGLALRSLRTLETERQLRLAQEREALARLELVEALERRERLLETLLRVQRSAGQQPLAEVLDMITSGAAGLLDGVTVALVLRDAVASVSGTPCEGLTFAADRAVTAGAPITCGDLEAAPVHINGDVAGALVIATAGAPSSAVPLPVTGALPGAVSPSGGASLPGAVSSSGGVSSPGAVSSSGGVSSPGAVSSSGGVALPGAGSSAGGVALPGAASSSGAGPGVRDAERRDVLAAFAEQASLALTGAHTLAAVHEAQHDPLTRLPNRALFLQRVEETITDGAAALLYLDLDLFKQVNDTLGHAAGDELLRAVAGRLRAAVRDTDMPARLGGDEFAVLLDPLTYRDQARDIAQRVIDAIAQPYDIAGRTVHTRASVGVAYSGGRSAERLLEEADLAMYRAKKTRKGTYQEFEPEMRLELPQVV</sequence>
<evidence type="ECO:0000313" key="4">
    <source>
        <dbReference type="Proteomes" id="UP000199645"/>
    </source>
</evidence>
<dbReference type="CDD" id="cd01949">
    <property type="entry name" value="GGDEF"/>
    <property type="match status" value="1"/>
</dbReference>
<evidence type="ECO:0000313" key="3">
    <source>
        <dbReference type="EMBL" id="SFF27973.1"/>
    </source>
</evidence>
<evidence type="ECO:0000259" key="2">
    <source>
        <dbReference type="PROSITE" id="PS50887"/>
    </source>
</evidence>
<dbReference type="InterPro" id="IPR043128">
    <property type="entry name" value="Rev_trsase/Diguanyl_cyclase"/>
</dbReference>
<dbReference type="PANTHER" id="PTHR46663:SF3">
    <property type="entry name" value="SLL0267 PROTEIN"/>
    <property type="match status" value="1"/>
</dbReference>
<reference evidence="3 4" key="1">
    <citation type="submission" date="2016-10" db="EMBL/GenBank/DDBJ databases">
        <authorList>
            <person name="de Groot N.N."/>
        </authorList>
    </citation>
    <scope>NUCLEOTIDE SEQUENCE [LARGE SCALE GENOMIC DNA]</scope>
    <source>
        <strain evidence="3 4">DSM 43019</strain>
    </source>
</reference>
<proteinExistence type="predicted"/>
<dbReference type="SUPFAM" id="SSF55073">
    <property type="entry name" value="Nucleotide cyclase"/>
    <property type="match status" value="1"/>
</dbReference>
<dbReference type="SMART" id="SM00267">
    <property type="entry name" value="GGDEF"/>
    <property type="match status" value="1"/>
</dbReference>
<dbReference type="RefSeq" id="WP_093616863.1">
    <property type="nucleotide sequence ID" value="NZ_BOMT01000085.1"/>
</dbReference>
<dbReference type="EMBL" id="FONV01000008">
    <property type="protein sequence ID" value="SFF27973.1"/>
    <property type="molecule type" value="Genomic_DNA"/>
</dbReference>
<feature type="domain" description="GGDEF" evidence="2">
    <location>
        <begin position="403"/>
        <end position="534"/>
    </location>
</feature>
<dbReference type="PROSITE" id="PS50887">
    <property type="entry name" value="GGDEF"/>
    <property type="match status" value="1"/>
</dbReference>
<dbReference type="Gene3D" id="3.30.70.270">
    <property type="match status" value="1"/>
</dbReference>
<name>A0A1I2HF03_9ACTN</name>
<dbReference type="InterPro" id="IPR029787">
    <property type="entry name" value="Nucleotide_cyclase"/>
</dbReference>
<protein>
    <submittedName>
        <fullName evidence="3">Diguanylate cyclase (GGDEF) domain-containing protein</fullName>
    </submittedName>
</protein>
<dbReference type="NCBIfam" id="TIGR00254">
    <property type="entry name" value="GGDEF"/>
    <property type="match status" value="1"/>
</dbReference>